<protein>
    <recommendedName>
        <fullName evidence="3">tRNA dimethylallyltransferase</fullName>
    </recommendedName>
</protein>
<dbReference type="Gene3D" id="3.40.50.300">
    <property type="entry name" value="P-loop containing nucleotide triphosphate hydrolases"/>
    <property type="match status" value="1"/>
</dbReference>
<feature type="region of interest" description="Disordered" evidence="1">
    <location>
        <begin position="1"/>
        <end position="31"/>
    </location>
</feature>
<sequence length="176" mass="19799">ALAPQVPQEVRERARRDSAGAPNPRRSSREMELTMVGAGERGSIWSGEPRYVTKVLYVRPERETLDRAIARRSRKIADEGLEEAQILHQVIREGEDVNPSVLQAVGVRELLDYLSGSVSLPEAEERIATRTRQLARRQTRWFDKLARSLQGRAHVSVTNDSAADHILHTMHDTMGA</sequence>
<dbReference type="EMBL" id="CADCUW010000304">
    <property type="protein sequence ID" value="CAA9419713.1"/>
    <property type="molecule type" value="Genomic_DNA"/>
</dbReference>
<organism evidence="2">
    <name type="scientific">uncultured Rubrobacteraceae bacterium</name>
    <dbReference type="NCBI Taxonomy" id="349277"/>
    <lineage>
        <taxon>Bacteria</taxon>
        <taxon>Bacillati</taxon>
        <taxon>Actinomycetota</taxon>
        <taxon>Rubrobacteria</taxon>
        <taxon>Rubrobacterales</taxon>
        <taxon>Rubrobacteraceae</taxon>
        <taxon>environmental samples</taxon>
    </lineage>
</organism>
<evidence type="ECO:0000256" key="1">
    <source>
        <dbReference type="SAM" id="MobiDB-lite"/>
    </source>
</evidence>
<accession>A0A6J4PM11</accession>
<proteinExistence type="predicted"/>
<evidence type="ECO:0008006" key="3">
    <source>
        <dbReference type="Google" id="ProtNLM"/>
    </source>
</evidence>
<evidence type="ECO:0000313" key="2">
    <source>
        <dbReference type="EMBL" id="CAA9419713.1"/>
    </source>
</evidence>
<dbReference type="Pfam" id="PF01715">
    <property type="entry name" value="IPPT"/>
    <property type="match status" value="1"/>
</dbReference>
<gene>
    <name evidence="2" type="ORF">AVDCRST_MAG01-01-2178</name>
</gene>
<dbReference type="InterPro" id="IPR027417">
    <property type="entry name" value="P-loop_NTPase"/>
</dbReference>
<reference evidence="2" key="1">
    <citation type="submission" date="2020-02" db="EMBL/GenBank/DDBJ databases">
        <authorList>
            <person name="Meier V. D."/>
        </authorList>
    </citation>
    <scope>NUCLEOTIDE SEQUENCE</scope>
    <source>
        <strain evidence="2">AVDCRST_MAG01</strain>
    </source>
</reference>
<feature type="compositionally biased region" description="Basic and acidic residues" evidence="1">
    <location>
        <begin position="9"/>
        <end position="18"/>
    </location>
</feature>
<name>A0A6J4PM11_9ACTN</name>
<feature type="non-terminal residue" evidence="2">
    <location>
        <position position="1"/>
    </location>
</feature>
<dbReference type="AlphaFoldDB" id="A0A6J4PM11"/>